<feature type="domain" description="DUF659" evidence="1">
    <location>
        <begin position="196"/>
        <end position="333"/>
    </location>
</feature>
<dbReference type="InterPro" id="IPR012337">
    <property type="entry name" value="RNaseH-like_sf"/>
</dbReference>
<dbReference type="InterPro" id="IPR008906">
    <property type="entry name" value="HATC_C_dom"/>
</dbReference>
<organism evidence="3 4">
    <name type="scientific">Eleusine coracana subsp. coracana</name>
    <dbReference type="NCBI Taxonomy" id="191504"/>
    <lineage>
        <taxon>Eukaryota</taxon>
        <taxon>Viridiplantae</taxon>
        <taxon>Streptophyta</taxon>
        <taxon>Embryophyta</taxon>
        <taxon>Tracheophyta</taxon>
        <taxon>Spermatophyta</taxon>
        <taxon>Magnoliopsida</taxon>
        <taxon>Liliopsida</taxon>
        <taxon>Poales</taxon>
        <taxon>Poaceae</taxon>
        <taxon>PACMAD clade</taxon>
        <taxon>Chloridoideae</taxon>
        <taxon>Cynodonteae</taxon>
        <taxon>Eleusininae</taxon>
        <taxon>Eleusine</taxon>
    </lineage>
</organism>
<proteinExistence type="predicted"/>
<comment type="caution">
    <text evidence="3">The sequence shown here is derived from an EMBL/GenBank/DDBJ whole genome shotgun (WGS) entry which is preliminary data.</text>
</comment>
<sequence>MASGSGSGTGSTGSLFSPTNATGGFVMSEIRLRKTPLWRHVKVLQTHGADGGNTKSECLYCGSIIPGSYSRVKAHLFKEQGKGTGICTQATPEMVAQFHAEEDAAKSVAQDSSPRSVPMPVHIPVTHIQLGDLLPERGRSNQELQSFHNKFRQMADSLIARMFYTGGIPFNLARNPNYRASYNFVANHDMGGYVPPGVNKLRTTLLQQEKQNVEKLLEPLKKIWGAKGVTIASDGWSDAQRRPLINFIAVTENGPMFLKCENNEGKVKSKEYIADLLIQVIETIGPKNVVQVIIDNAANCKAAGLIVEAKYSNIFWSPCVVHTLNLALKNICAPKNNENQNMELQFISDAAGDALQIKNYIMNHGMRLSMFNEFSKLKFLAIADTRFASVIVMLKRFLLLKNSLVRMVTSDKWSAYKEDDQQKARFVRDKLLDEDWWYQVKYIIEFTEPIYSMLRAADTDKACLHLIYEMWDSMIEKVKSIILNKEGLGPLDTSSFFSTIDDILQQRWLKSSTPLHCLAHSLNPRYYCQQWLSEVPGRIPPHEDGEISEERNAYFKKFFPIADDLRKIKKQFADYSLNRGVFATPDMIEDRAHFDPLQWWGTYGARTPELKELAFKLLGQPASSSCCERNWSTYGFIHSLRRNKLTPEHAEDLIYVHNNLRLLLRCTDDYLTGPSKMWDVGADEHETFDGISVLQGAELTLDEPEFEVMMIEDEAASAE</sequence>
<feature type="domain" description="HAT C-terminal dimerisation" evidence="2">
    <location>
        <begin position="588"/>
        <end position="660"/>
    </location>
</feature>
<dbReference type="Proteomes" id="UP001054889">
    <property type="component" value="Unassembled WGS sequence"/>
</dbReference>
<reference evidence="3" key="1">
    <citation type="journal article" date="2018" name="DNA Res.">
        <title>Multiple hybrid de novo genome assembly of finger millet, an orphan allotetraploid crop.</title>
        <authorList>
            <person name="Hatakeyama M."/>
            <person name="Aluri S."/>
            <person name="Balachadran M.T."/>
            <person name="Sivarajan S.R."/>
            <person name="Patrignani A."/>
            <person name="Gruter S."/>
            <person name="Poveda L."/>
            <person name="Shimizu-Inatsugi R."/>
            <person name="Baeten J."/>
            <person name="Francoijs K.J."/>
            <person name="Nataraja K.N."/>
            <person name="Reddy Y.A.N."/>
            <person name="Phadnis S."/>
            <person name="Ravikumar R.L."/>
            <person name="Schlapbach R."/>
            <person name="Sreeman S.M."/>
            <person name="Shimizu K.K."/>
        </authorList>
    </citation>
    <scope>NUCLEOTIDE SEQUENCE</scope>
</reference>
<keyword evidence="4" id="KW-1185">Reference proteome</keyword>
<evidence type="ECO:0000313" key="3">
    <source>
        <dbReference type="EMBL" id="GJN07303.1"/>
    </source>
</evidence>
<reference evidence="3" key="2">
    <citation type="submission" date="2021-12" db="EMBL/GenBank/DDBJ databases">
        <title>Resequencing data analysis of finger millet.</title>
        <authorList>
            <person name="Hatakeyama M."/>
            <person name="Aluri S."/>
            <person name="Balachadran M.T."/>
            <person name="Sivarajan S.R."/>
            <person name="Poveda L."/>
            <person name="Shimizu-Inatsugi R."/>
            <person name="Schlapbach R."/>
            <person name="Sreeman S.M."/>
            <person name="Shimizu K.K."/>
        </authorList>
    </citation>
    <scope>NUCLEOTIDE SEQUENCE</scope>
</reference>
<dbReference type="EMBL" id="BQKI01000013">
    <property type="protein sequence ID" value="GJN07303.1"/>
    <property type="molecule type" value="Genomic_DNA"/>
</dbReference>
<name>A0AAV5D8N9_ELECO</name>
<accession>A0AAV5D8N9</accession>
<dbReference type="InterPro" id="IPR007021">
    <property type="entry name" value="DUF659"/>
</dbReference>
<dbReference type="Pfam" id="PF04937">
    <property type="entry name" value="DUF659"/>
    <property type="match status" value="1"/>
</dbReference>
<dbReference type="GO" id="GO:0046983">
    <property type="term" value="F:protein dimerization activity"/>
    <property type="evidence" value="ECO:0007669"/>
    <property type="project" value="InterPro"/>
</dbReference>
<evidence type="ECO:0008006" key="5">
    <source>
        <dbReference type="Google" id="ProtNLM"/>
    </source>
</evidence>
<dbReference type="PANTHER" id="PTHR32166:SF81">
    <property type="entry name" value="OS06G0658400 PROTEIN"/>
    <property type="match status" value="1"/>
</dbReference>
<dbReference type="AlphaFoldDB" id="A0AAV5D8N9"/>
<protein>
    <recommendedName>
        <fullName evidence="5">BED-type domain-containing protein</fullName>
    </recommendedName>
</protein>
<evidence type="ECO:0000313" key="4">
    <source>
        <dbReference type="Proteomes" id="UP001054889"/>
    </source>
</evidence>
<dbReference type="PANTHER" id="PTHR32166">
    <property type="entry name" value="OSJNBA0013A04.12 PROTEIN"/>
    <property type="match status" value="1"/>
</dbReference>
<gene>
    <name evidence="3" type="primary">ga25123</name>
    <name evidence="3" type="ORF">PR202_ga25123</name>
</gene>
<dbReference type="SUPFAM" id="SSF53098">
    <property type="entry name" value="Ribonuclease H-like"/>
    <property type="match status" value="1"/>
</dbReference>
<dbReference type="Pfam" id="PF05699">
    <property type="entry name" value="Dimer_Tnp_hAT"/>
    <property type="match status" value="1"/>
</dbReference>
<evidence type="ECO:0000259" key="1">
    <source>
        <dbReference type="Pfam" id="PF04937"/>
    </source>
</evidence>
<evidence type="ECO:0000259" key="2">
    <source>
        <dbReference type="Pfam" id="PF05699"/>
    </source>
</evidence>